<evidence type="ECO:0000313" key="1">
    <source>
        <dbReference type="EMBL" id="MBY27982.1"/>
    </source>
</evidence>
<name>A0A2S2PF07_SCHGA</name>
<dbReference type="EMBL" id="GGMR01015363">
    <property type="protein sequence ID" value="MBY27982.1"/>
    <property type="molecule type" value="Transcribed_RNA"/>
</dbReference>
<proteinExistence type="predicted"/>
<organism evidence="1">
    <name type="scientific">Schizaphis graminum</name>
    <name type="common">Green bug aphid</name>
    <dbReference type="NCBI Taxonomy" id="13262"/>
    <lineage>
        <taxon>Eukaryota</taxon>
        <taxon>Metazoa</taxon>
        <taxon>Ecdysozoa</taxon>
        <taxon>Arthropoda</taxon>
        <taxon>Hexapoda</taxon>
        <taxon>Insecta</taxon>
        <taxon>Pterygota</taxon>
        <taxon>Neoptera</taxon>
        <taxon>Paraneoptera</taxon>
        <taxon>Hemiptera</taxon>
        <taxon>Sternorrhyncha</taxon>
        <taxon>Aphidomorpha</taxon>
        <taxon>Aphidoidea</taxon>
        <taxon>Aphididae</taxon>
        <taxon>Aphidini</taxon>
        <taxon>Schizaphis</taxon>
    </lineage>
</organism>
<gene>
    <name evidence="1" type="ORF">g.23023</name>
</gene>
<reference evidence="1" key="1">
    <citation type="submission" date="2018-04" db="EMBL/GenBank/DDBJ databases">
        <title>Transcriptome of Schizaphis graminum biotype I.</title>
        <authorList>
            <person name="Scully E.D."/>
            <person name="Geib S.M."/>
            <person name="Palmer N.A."/>
            <person name="Koch K."/>
            <person name="Bradshaw J."/>
            <person name="Heng-Moss T."/>
            <person name="Sarath G."/>
        </authorList>
    </citation>
    <scope>NUCLEOTIDE SEQUENCE</scope>
</reference>
<accession>A0A2S2PF07</accession>
<protein>
    <submittedName>
        <fullName evidence="1">Uncharacterized protein</fullName>
    </submittedName>
</protein>
<sequence>MEYLEYNTTLAVCDTTVGNVFKQLLIEFPTVLDNINCTISTCNKTTKCPIPVPYITLNITNGNLNSLEEDIGNRLLSENSTCHHVDIKGEKCKGLKTIHPIASPIHLFIELLNWEGML</sequence>
<dbReference type="AlphaFoldDB" id="A0A2S2PF07"/>